<dbReference type="Pfam" id="PF00156">
    <property type="entry name" value="Pribosyltran"/>
    <property type="match status" value="1"/>
</dbReference>
<comment type="caution">
    <text evidence="2">The sequence shown here is derived from an EMBL/GenBank/DDBJ whole genome shotgun (WGS) entry which is preliminary data.</text>
</comment>
<evidence type="ECO:0000259" key="1">
    <source>
        <dbReference type="Pfam" id="PF00156"/>
    </source>
</evidence>
<dbReference type="OrthoDB" id="9810066at2"/>
<dbReference type="InterPro" id="IPR000836">
    <property type="entry name" value="PRTase_dom"/>
</dbReference>
<evidence type="ECO:0000313" key="2">
    <source>
        <dbReference type="EMBL" id="TCC23197.1"/>
    </source>
</evidence>
<accession>A0A4R0I2U5</accession>
<dbReference type="SUPFAM" id="SSF53271">
    <property type="entry name" value="PRTase-like"/>
    <property type="match status" value="1"/>
</dbReference>
<name>A0A4R0I2U5_9ACTN</name>
<protein>
    <submittedName>
        <fullName evidence="2">Phosphoribosyltransferase</fullName>
    </submittedName>
</protein>
<keyword evidence="2" id="KW-0808">Transferase</keyword>
<dbReference type="GO" id="GO:0016757">
    <property type="term" value="F:glycosyltransferase activity"/>
    <property type="evidence" value="ECO:0007669"/>
    <property type="project" value="UniProtKB-KW"/>
</dbReference>
<dbReference type="CDD" id="cd06223">
    <property type="entry name" value="PRTases_typeI"/>
    <property type="match status" value="1"/>
</dbReference>
<dbReference type="EMBL" id="SJKA01000017">
    <property type="protein sequence ID" value="TCC23197.1"/>
    <property type="molecule type" value="Genomic_DNA"/>
</dbReference>
<feature type="domain" description="Phosphoribosyltransferase" evidence="1">
    <location>
        <begin position="26"/>
        <end position="169"/>
    </location>
</feature>
<reference evidence="2 3" key="1">
    <citation type="submission" date="2019-02" db="EMBL/GenBank/DDBJ databases">
        <title>Kribbella capetownensis sp. nov. and Kribbella speibonae sp. nov., isolated from soil.</title>
        <authorList>
            <person name="Curtis S.M."/>
            <person name="Norton I."/>
            <person name="Everest G.J."/>
            <person name="Meyers P.R."/>
        </authorList>
    </citation>
    <scope>NUCLEOTIDE SEQUENCE [LARGE SCALE GENOMIC DNA]</scope>
    <source>
        <strain evidence="2 3">DSM 27082</strain>
    </source>
</reference>
<proteinExistence type="predicted"/>
<dbReference type="Proteomes" id="UP000292695">
    <property type="component" value="Unassembled WGS sequence"/>
</dbReference>
<dbReference type="Gene3D" id="3.30.1310.20">
    <property type="entry name" value="PRTase-like"/>
    <property type="match status" value="1"/>
</dbReference>
<dbReference type="AlphaFoldDB" id="A0A4R0I2U5"/>
<dbReference type="InterPro" id="IPR029057">
    <property type="entry name" value="PRTase-like"/>
</dbReference>
<evidence type="ECO:0000313" key="3">
    <source>
        <dbReference type="Proteomes" id="UP000292695"/>
    </source>
</evidence>
<gene>
    <name evidence="2" type="ORF">E0H50_33955</name>
</gene>
<sequence length="221" mass="23754">MGAMRRPYPDRAAAGRVLADELGSVGGSVLVLGLARGGVPVAGPVADALDAELDVLIVRKLGLPGQPELAMGAIAGVGEELHVVRNESIAAEVDPETLEAVRRQEVRELRRREQAYRGDRPPIDVRDRVVILIDDGLATGATMRAAVEAVRRHRPARVIVAVPVGGIESCRRLSRVADQVVCAWIPRYFTAVGQAYRDFSSVSDDEVRRVLADNTARRPGG</sequence>
<dbReference type="Gene3D" id="3.40.50.2020">
    <property type="match status" value="1"/>
</dbReference>
<keyword evidence="3" id="KW-1185">Reference proteome</keyword>
<organism evidence="2 3">
    <name type="scientific">Kribbella sindirgiensis</name>
    <dbReference type="NCBI Taxonomy" id="1124744"/>
    <lineage>
        <taxon>Bacteria</taxon>
        <taxon>Bacillati</taxon>
        <taxon>Actinomycetota</taxon>
        <taxon>Actinomycetes</taxon>
        <taxon>Propionibacteriales</taxon>
        <taxon>Kribbellaceae</taxon>
        <taxon>Kribbella</taxon>
    </lineage>
</organism>
<keyword evidence="2" id="KW-0328">Glycosyltransferase</keyword>